<evidence type="ECO:0000256" key="7">
    <source>
        <dbReference type="ARBA" id="ARBA00023242"/>
    </source>
</evidence>
<dbReference type="Gene3D" id="1.25.10.10">
    <property type="entry name" value="Leucine-rich Repeat Variant"/>
    <property type="match status" value="2"/>
</dbReference>
<keyword evidence="5" id="KW-0963">Cytoplasm</keyword>
<protein>
    <recommendedName>
        <fullName evidence="8">Exportin-4</fullName>
    </recommendedName>
</protein>
<evidence type="ECO:0000313" key="9">
    <source>
        <dbReference type="EMBL" id="TPX40027.1"/>
    </source>
</evidence>
<name>A0A507CG08_9FUNG</name>
<dbReference type="GO" id="GO:0005643">
    <property type="term" value="C:nuclear pore"/>
    <property type="evidence" value="ECO:0007669"/>
    <property type="project" value="TreeGrafter"/>
</dbReference>
<dbReference type="GO" id="GO:0006611">
    <property type="term" value="P:protein export from nucleus"/>
    <property type="evidence" value="ECO:0007669"/>
    <property type="project" value="TreeGrafter"/>
</dbReference>
<comment type="similarity">
    <text evidence="3">Belongs to the exportin family.</text>
</comment>
<dbReference type="GO" id="GO:0005049">
    <property type="term" value="F:nuclear export signal receptor activity"/>
    <property type="evidence" value="ECO:0007669"/>
    <property type="project" value="InterPro"/>
</dbReference>
<dbReference type="PANTHER" id="PTHR12596:SF1">
    <property type="entry name" value="EXPORTIN-4"/>
    <property type="match status" value="1"/>
</dbReference>
<dbReference type="EMBL" id="QEAM01000421">
    <property type="protein sequence ID" value="TPX40027.1"/>
    <property type="molecule type" value="Genomic_DNA"/>
</dbReference>
<evidence type="ECO:0000256" key="2">
    <source>
        <dbReference type="ARBA" id="ARBA00004496"/>
    </source>
</evidence>
<sequence>MDYEAMYHSFVHACSLFQEPASRLSGERMLLQFRSTPAILPVTRYILDHATHPLVLFEAASAMKECLATEFSNHSQPEINALRTYLINIVVSRGEALPNYVREQLLHVAALLAKRGWLQATTQDREAVISHAVDLLQGSVFEKKLAMSLLRELISEFSIGKASALGLPRSYHYQCKLSFEQLELQHIFQMVFRALFSSIPHDASQVASFDVSTDTGSLSVNAVSIAEAILNWEFTETDKSMNGAFDSTIPSFTTSNNDADQDAFRNEISVFPESWSASLARPDLLHLFFLAYRALSKDHIAANKTRQCLIQLASLHARLFPDENAQKVYASQFLHGLMQLLQACLARSATPDIDDHAGPELRGCVQMAKRLLMRFSIPVLASSPDFVRFLEDLASLTQLCLTHTAPNTDNTWYSESADELLETWAAFVLDAQQMTGIATFTHFLQNQSSSIFTTFVDCKMATARLVAKEEKDIHEDDFGLKDREMYSDQLISVATLARNSARQSIWKIMAELTTRLDWMRNMQAMPQKPKVLEGRPYAENLSTIHEQVHWLTLLSGYILADSGQGEQPLVPPCLATLSNESISIDADPIIQFPNLIFGFLKYVTVDPNQPQAESCSPLVAESLLWFVERWCRTYLFLIDSEQEPKCPGIVATFGANSNGAQALDFFLEILYGNLLLWVADPDVTSQIVKSIMSLAKNKLTRQSLLKSAKFQNIVTFTLDNLHRIPAIVHTALIQTIATIASHAATEETRLEYFTGLDEAIQKRLVSVLNLPNLLQIYNRPEVKFQVMNTLELYTGLALSQDVSTTPIVWAACSPYLNALVHLLELYHNVPEVEVHVLRFFEALVRNAEFSVLGIKEVETLLGVMSNLFTAFEKTGIGKSRSNEVGQEDELFEDVSSLLRLMSALLESGSPDGAESETRSQIGNIVFYGVNTVIPLLSAEMLKFPALRGEYVPLVTRLVQYYPHRLVTLPPHLLSSLIRSLVYGFDSTEYEISRSAFEAAMALAMWVHGVDARCQGTVADANIRAHLDVLLSEILSCLLFKEFDPDLIHPAGEALFALALCRHTTYSEYITRLLDSKKAEHAIHTRLSNAFNTLNHAISSAIHDGGVPPGSSGTILVSSSTGIFLKGPAFASVFLVVSHDTSPSLVYV</sequence>
<comment type="subcellular location">
    <subcellularLocation>
        <location evidence="2">Cytoplasm</location>
    </subcellularLocation>
    <subcellularLocation>
        <location evidence="1">Nucleus</location>
    </subcellularLocation>
</comment>
<keyword evidence="6" id="KW-0653">Protein transport</keyword>
<keyword evidence="7" id="KW-0539">Nucleus</keyword>
<reference evidence="9 10" key="1">
    <citation type="journal article" date="2019" name="Sci. Rep.">
        <title>Comparative genomics of chytrid fungi reveal insights into the obligate biotrophic and pathogenic lifestyle of Synchytrium endobioticum.</title>
        <authorList>
            <person name="van de Vossenberg B.T.L.H."/>
            <person name="Warris S."/>
            <person name="Nguyen H.D.T."/>
            <person name="van Gent-Pelzer M.P.E."/>
            <person name="Joly D.L."/>
            <person name="van de Geest H.C."/>
            <person name="Bonants P.J.M."/>
            <person name="Smith D.S."/>
            <person name="Levesque C.A."/>
            <person name="van der Lee T.A.J."/>
        </authorList>
    </citation>
    <scope>NUCLEOTIDE SEQUENCE [LARGE SCALE GENOMIC DNA]</scope>
    <source>
        <strain evidence="9 10">LEV6574</strain>
    </source>
</reference>
<evidence type="ECO:0000313" key="10">
    <source>
        <dbReference type="Proteomes" id="UP000320475"/>
    </source>
</evidence>
<accession>A0A507CG08</accession>
<dbReference type="SUPFAM" id="SSF48371">
    <property type="entry name" value="ARM repeat"/>
    <property type="match status" value="1"/>
</dbReference>
<evidence type="ECO:0000256" key="5">
    <source>
        <dbReference type="ARBA" id="ARBA00022490"/>
    </source>
</evidence>
<dbReference type="Proteomes" id="UP000320475">
    <property type="component" value="Unassembled WGS sequence"/>
</dbReference>
<keyword evidence="4" id="KW-0813">Transport</keyword>
<evidence type="ECO:0000256" key="1">
    <source>
        <dbReference type="ARBA" id="ARBA00004123"/>
    </source>
</evidence>
<dbReference type="AlphaFoldDB" id="A0A507CG08"/>
<dbReference type="OrthoDB" id="5548448at2759"/>
<dbReference type="InterPro" id="IPR044189">
    <property type="entry name" value="XPO4/7-like"/>
</dbReference>
<evidence type="ECO:0000256" key="6">
    <source>
        <dbReference type="ARBA" id="ARBA00022927"/>
    </source>
</evidence>
<dbReference type="GO" id="GO:0005737">
    <property type="term" value="C:cytoplasm"/>
    <property type="evidence" value="ECO:0007669"/>
    <property type="project" value="UniProtKB-SubCell"/>
</dbReference>
<dbReference type="PANTHER" id="PTHR12596">
    <property type="entry name" value="EXPORTIN 4,7-RELATED"/>
    <property type="match status" value="1"/>
</dbReference>
<evidence type="ECO:0000256" key="3">
    <source>
        <dbReference type="ARBA" id="ARBA00009466"/>
    </source>
</evidence>
<gene>
    <name evidence="9" type="ORF">SeLEV6574_g06845</name>
</gene>
<dbReference type="InterPro" id="IPR016024">
    <property type="entry name" value="ARM-type_fold"/>
</dbReference>
<evidence type="ECO:0000256" key="8">
    <source>
        <dbReference type="ARBA" id="ARBA00040444"/>
    </source>
</evidence>
<dbReference type="InterPro" id="IPR011989">
    <property type="entry name" value="ARM-like"/>
</dbReference>
<evidence type="ECO:0000256" key="4">
    <source>
        <dbReference type="ARBA" id="ARBA00022448"/>
    </source>
</evidence>
<organism evidence="9 10">
    <name type="scientific">Synchytrium endobioticum</name>
    <dbReference type="NCBI Taxonomy" id="286115"/>
    <lineage>
        <taxon>Eukaryota</taxon>
        <taxon>Fungi</taxon>
        <taxon>Fungi incertae sedis</taxon>
        <taxon>Chytridiomycota</taxon>
        <taxon>Chytridiomycota incertae sedis</taxon>
        <taxon>Chytridiomycetes</taxon>
        <taxon>Synchytriales</taxon>
        <taxon>Synchytriaceae</taxon>
        <taxon>Synchytrium</taxon>
    </lineage>
</organism>
<comment type="caution">
    <text evidence="9">The sequence shown here is derived from an EMBL/GenBank/DDBJ whole genome shotgun (WGS) entry which is preliminary data.</text>
</comment>
<proteinExistence type="inferred from homology"/>